<evidence type="ECO:0000259" key="5">
    <source>
        <dbReference type="Pfam" id="PF04542"/>
    </source>
</evidence>
<dbReference type="Gene3D" id="1.10.10.10">
    <property type="entry name" value="Winged helix-like DNA-binding domain superfamily/Winged helix DNA-binding domain"/>
    <property type="match status" value="1"/>
</dbReference>
<evidence type="ECO:0000256" key="4">
    <source>
        <dbReference type="ARBA" id="ARBA00023163"/>
    </source>
</evidence>
<dbReference type="GO" id="GO:0016987">
    <property type="term" value="F:sigma factor activity"/>
    <property type="evidence" value="ECO:0007669"/>
    <property type="project" value="UniProtKB-KW"/>
</dbReference>
<dbReference type="PANTHER" id="PTHR43133:SF60">
    <property type="entry name" value="RNA POLYMERASE SIGMA FACTOR SIGV"/>
    <property type="match status" value="1"/>
</dbReference>
<dbReference type="Proteomes" id="UP000187158">
    <property type="component" value="Unassembled WGS sequence"/>
</dbReference>
<evidence type="ECO:0000313" key="6">
    <source>
        <dbReference type="EMBL" id="OMD06296.1"/>
    </source>
</evidence>
<dbReference type="GeneID" id="31573259"/>
<evidence type="ECO:0000313" key="8">
    <source>
        <dbReference type="Proteomes" id="UP000187158"/>
    </source>
</evidence>
<comment type="similarity">
    <text evidence="1">Belongs to the sigma-70 factor family. ECF subfamily.</text>
</comment>
<keyword evidence="8" id="KW-1185">Reference proteome</keyword>
<dbReference type="InterPro" id="IPR013324">
    <property type="entry name" value="RNA_pol_sigma_r3/r4-like"/>
</dbReference>
<dbReference type="PANTHER" id="PTHR43133">
    <property type="entry name" value="RNA POLYMERASE ECF-TYPE SIGMA FACTO"/>
    <property type="match status" value="1"/>
</dbReference>
<dbReference type="Proteomes" id="UP000187465">
    <property type="component" value="Unassembled WGS sequence"/>
</dbReference>
<name>A0A1R0WWF3_9BACL</name>
<dbReference type="EMBL" id="MKQP01000060">
    <property type="protein sequence ID" value="OMD23007.1"/>
    <property type="molecule type" value="Genomic_DNA"/>
</dbReference>
<dbReference type="GO" id="GO:0006352">
    <property type="term" value="P:DNA-templated transcription initiation"/>
    <property type="evidence" value="ECO:0007669"/>
    <property type="project" value="InterPro"/>
</dbReference>
<evidence type="ECO:0000256" key="2">
    <source>
        <dbReference type="ARBA" id="ARBA00023015"/>
    </source>
</evidence>
<gene>
    <name evidence="7" type="ORF">BJP51_30825</name>
    <name evidence="6" type="ORF">BSO21_30865</name>
</gene>
<evidence type="ECO:0000313" key="9">
    <source>
        <dbReference type="Proteomes" id="UP000187465"/>
    </source>
</evidence>
<dbReference type="AlphaFoldDB" id="A0A1R0WWF3"/>
<proteinExistence type="inferred from homology"/>
<dbReference type="InterPro" id="IPR013325">
    <property type="entry name" value="RNA_pol_sigma_r2"/>
</dbReference>
<dbReference type="InterPro" id="IPR007627">
    <property type="entry name" value="RNA_pol_sigma70_r2"/>
</dbReference>
<protein>
    <recommendedName>
        <fullName evidence="5">RNA polymerase sigma-70 region 2 domain-containing protein</fullName>
    </recommendedName>
</protein>
<dbReference type="RefSeq" id="WP_036687464.1">
    <property type="nucleotide sequence ID" value="NZ_CP009428.1"/>
</dbReference>
<dbReference type="KEGG" id="pod:PODO_24355"/>
<accession>A0A1R0WWF3</accession>
<dbReference type="SUPFAM" id="SSF88946">
    <property type="entry name" value="Sigma2 domain of RNA polymerase sigma factors"/>
    <property type="match status" value="1"/>
</dbReference>
<dbReference type="NCBIfam" id="TIGR02937">
    <property type="entry name" value="sigma70-ECF"/>
    <property type="match status" value="1"/>
</dbReference>
<keyword evidence="3" id="KW-0731">Sigma factor</keyword>
<sequence>MFFTILSTVEVNEDVVFLTELYDRYYPIMKKKAYEILQDYDVVDDMIQESFVRLISKAALLRSLDLHKQVSYLVHTVHNTSINHAKQRKRHLNHTSSGITADSIEQIADKQPSIEEMYSLKEDYTEIAKILSELSERDQTLLYNKYILEWSDHKLAASMDVQAVNIRSYLTRARRRAMKLLLKNGGSGV</sequence>
<dbReference type="Pfam" id="PF04542">
    <property type="entry name" value="Sigma70_r2"/>
    <property type="match status" value="1"/>
</dbReference>
<evidence type="ECO:0000256" key="1">
    <source>
        <dbReference type="ARBA" id="ARBA00010641"/>
    </source>
</evidence>
<dbReference type="SUPFAM" id="SSF88659">
    <property type="entry name" value="Sigma3 and sigma4 domains of RNA polymerase sigma factors"/>
    <property type="match status" value="1"/>
</dbReference>
<dbReference type="eggNOG" id="COG1595">
    <property type="taxonomic scope" value="Bacteria"/>
</dbReference>
<comment type="caution">
    <text evidence="7">The sequence shown here is derived from an EMBL/GenBank/DDBJ whole genome shotgun (WGS) entry which is preliminary data.</text>
</comment>
<keyword evidence="2" id="KW-0805">Transcription regulation</keyword>
<evidence type="ECO:0000313" key="7">
    <source>
        <dbReference type="EMBL" id="OMD23007.1"/>
    </source>
</evidence>
<organism evidence="7 9">
    <name type="scientific">Paenibacillus odorifer</name>
    <dbReference type="NCBI Taxonomy" id="189426"/>
    <lineage>
        <taxon>Bacteria</taxon>
        <taxon>Bacillati</taxon>
        <taxon>Bacillota</taxon>
        <taxon>Bacilli</taxon>
        <taxon>Bacillales</taxon>
        <taxon>Paenibacillaceae</taxon>
        <taxon>Paenibacillus</taxon>
    </lineage>
</organism>
<dbReference type="InterPro" id="IPR014284">
    <property type="entry name" value="RNA_pol_sigma-70_dom"/>
</dbReference>
<evidence type="ECO:0000256" key="3">
    <source>
        <dbReference type="ARBA" id="ARBA00023082"/>
    </source>
</evidence>
<keyword evidence="4" id="KW-0804">Transcription</keyword>
<feature type="domain" description="RNA polymerase sigma-70 region 2" evidence="5">
    <location>
        <begin position="21"/>
        <end position="90"/>
    </location>
</feature>
<reference evidence="7 9" key="1">
    <citation type="submission" date="2016-10" db="EMBL/GenBank/DDBJ databases">
        <title>Paenibacillus species isolates.</title>
        <authorList>
            <person name="Beno S.M."/>
        </authorList>
    </citation>
    <scope>NUCLEOTIDE SEQUENCE [LARGE SCALE GENOMIC DNA]</scope>
    <source>
        <strain evidence="6 8">FSL H7-0433</strain>
        <strain evidence="7 9">FSL H7-0604</strain>
    </source>
</reference>
<dbReference type="InterPro" id="IPR039425">
    <property type="entry name" value="RNA_pol_sigma-70-like"/>
</dbReference>
<dbReference type="EMBL" id="MPVP01000433">
    <property type="protein sequence ID" value="OMD06296.1"/>
    <property type="molecule type" value="Genomic_DNA"/>
</dbReference>
<dbReference type="InterPro" id="IPR036388">
    <property type="entry name" value="WH-like_DNA-bd_sf"/>
</dbReference>
<dbReference type="Gene3D" id="1.10.1740.10">
    <property type="match status" value="1"/>
</dbReference>